<evidence type="ECO:0000256" key="6">
    <source>
        <dbReference type="SAM" id="MobiDB-lite"/>
    </source>
</evidence>
<feature type="region of interest" description="Disordered" evidence="6">
    <location>
        <begin position="196"/>
        <end position="359"/>
    </location>
</feature>
<dbReference type="RefSeq" id="WP_090747810.1">
    <property type="nucleotide sequence ID" value="NZ_FOBW01000011.1"/>
</dbReference>
<dbReference type="AlphaFoldDB" id="A0A1H8FNP9"/>
<evidence type="ECO:0000256" key="3">
    <source>
        <dbReference type="ARBA" id="ARBA00022692"/>
    </source>
</evidence>
<gene>
    <name evidence="9" type="ORF">SAMN05192533_111133</name>
</gene>
<proteinExistence type="predicted"/>
<evidence type="ECO:0000256" key="4">
    <source>
        <dbReference type="ARBA" id="ARBA00022989"/>
    </source>
</evidence>
<dbReference type="PROSITE" id="PS51849">
    <property type="entry name" value="RSGI_N"/>
    <property type="match status" value="1"/>
</dbReference>
<evidence type="ECO:0000256" key="5">
    <source>
        <dbReference type="ARBA" id="ARBA00023136"/>
    </source>
</evidence>
<dbReference type="EMBL" id="FOBW01000011">
    <property type="protein sequence ID" value="SEN33441.1"/>
    <property type="molecule type" value="Genomic_DNA"/>
</dbReference>
<keyword evidence="4 7" id="KW-1133">Transmembrane helix</keyword>
<dbReference type="InterPro" id="IPR055431">
    <property type="entry name" value="RsgI_M"/>
</dbReference>
<feature type="domain" description="RsgI N-terminal anti-sigma" evidence="8">
    <location>
        <begin position="2"/>
        <end position="50"/>
    </location>
</feature>
<dbReference type="Pfam" id="PF12791">
    <property type="entry name" value="RsgI_N"/>
    <property type="match status" value="1"/>
</dbReference>
<accession>A0A1H8FNP9</accession>
<evidence type="ECO:0000313" key="9">
    <source>
        <dbReference type="EMBL" id="SEN33441.1"/>
    </source>
</evidence>
<dbReference type="Proteomes" id="UP000198553">
    <property type="component" value="Unassembled WGS sequence"/>
</dbReference>
<dbReference type="InterPro" id="IPR024449">
    <property type="entry name" value="Anti-sigma_RsgI_N"/>
</dbReference>
<feature type="compositionally biased region" description="Basic and acidic residues" evidence="6">
    <location>
        <begin position="270"/>
        <end position="299"/>
    </location>
</feature>
<keyword evidence="10" id="KW-1185">Reference proteome</keyword>
<name>A0A1H8FNP9_9BACI</name>
<feature type="compositionally biased region" description="Basic and acidic residues" evidence="6">
    <location>
        <begin position="234"/>
        <end position="250"/>
    </location>
</feature>
<feature type="compositionally biased region" description="Polar residues" evidence="6">
    <location>
        <begin position="344"/>
        <end position="359"/>
    </location>
</feature>
<feature type="transmembrane region" description="Helical" evidence="7">
    <location>
        <begin position="63"/>
        <end position="83"/>
    </location>
</feature>
<evidence type="ECO:0000256" key="7">
    <source>
        <dbReference type="SAM" id="Phobius"/>
    </source>
</evidence>
<dbReference type="OrthoDB" id="9800626at2"/>
<dbReference type="Pfam" id="PF23750">
    <property type="entry name" value="RsgI_M"/>
    <property type="match status" value="1"/>
</dbReference>
<evidence type="ECO:0000256" key="2">
    <source>
        <dbReference type="ARBA" id="ARBA00022475"/>
    </source>
</evidence>
<feature type="compositionally biased region" description="Polar residues" evidence="6">
    <location>
        <begin position="251"/>
        <end position="268"/>
    </location>
</feature>
<comment type="subcellular location">
    <subcellularLocation>
        <location evidence="1">Cell membrane</location>
        <topology evidence="1">Single-pass membrane protein</topology>
    </subcellularLocation>
</comment>
<dbReference type="STRING" id="930146.SAMN05192533_111133"/>
<protein>
    <submittedName>
        <fullName evidence="9">Anti-sigma factor N-terminus</fullName>
    </submittedName>
</protein>
<organism evidence="9 10">
    <name type="scientific">Mesobacillus persicus</name>
    <dbReference type="NCBI Taxonomy" id="930146"/>
    <lineage>
        <taxon>Bacteria</taxon>
        <taxon>Bacillati</taxon>
        <taxon>Bacillota</taxon>
        <taxon>Bacilli</taxon>
        <taxon>Bacillales</taxon>
        <taxon>Bacillaceae</taxon>
        <taxon>Mesobacillus</taxon>
    </lineage>
</organism>
<reference evidence="10" key="1">
    <citation type="submission" date="2016-10" db="EMBL/GenBank/DDBJ databases">
        <authorList>
            <person name="Varghese N."/>
            <person name="Submissions S."/>
        </authorList>
    </citation>
    <scope>NUCLEOTIDE SEQUENCE [LARGE SCALE GENOMIC DNA]</scope>
    <source>
        <strain evidence="10">B48,IBRC-M 10115,DSM 25386,CECT 8001</strain>
    </source>
</reference>
<feature type="compositionally biased region" description="Basic and acidic residues" evidence="6">
    <location>
        <begin position="216"/>
        <end position="226"/>
    </location>
</feature>
<keyword evidence="3 7" id="KW-0812">Transmembrane</keyword>
<evidence type="ECO:0000256" key="1">
    <source>
        <dbReference type="ARBA" id="ARBA00004162"/>
    </source>
</evidence>
<keyword evidence="5 7" id="KW-0472">Membrane</keyword>
<dbReference type="GO" id="GO:0005886">
    <property type="term" value="C:plasma membrane"/>
    <property type="evidence" value="ECO:0007669"/>
    <property type="project" value="UniProtKB-SubCell"/>
</dbReference>
<sequence length="359" mass="41233">MRKGVVLDIEERYVTLLTPDGQFMRSRKLSQEYQKGEEIYFIPVEVDHSWKSRVFPIRNKLKVNALILTAVMMVLAVALYPIFENRQVYAYMSIDVNPSIELELNDSLNVISMKGYNREGENIINQLKDWKKENAVLVAKKVLDEMEEQGYLENQKRVLIGTVPSEEESNSELEETLTEIKKVTEAEQLELTVVTATEEERSDAIKQGITSGTFKQKNEGIIEKDQSTPSQEKVNTKDKQNNRPVKEQEATKGNPSRSAGMSNKSQVENALDKRNENQADKSQRKEKDKQIKNQDKNLKYNENGNNKQHKNQEKQLKNNGNNKNQEKQLKNNGNNKNHEKGKSNRSNGHQQNKNSGPRD</sequence>
<evidence type="ECO:0000313" key="10">
    <source>
        <dbReference type="Proteomes" id="UP000198553"/>
    </source>
</evidence>
<evidence type="ECO:0000259" key="8">
    <source>
        <dbReference type="PROSITE" id="PS51849"/>
    </source>
</evidence>
<keyword evidence="2" id="KW-1003">Cell membrane</keyword>